<evidence type="ECO:0000313" key="1">
    <source>
        <dbReference type="EMBL" id="GAA0247237.1"/>
    </source>
</evidence>
<proteinExistence type="predicted"/>
<gene>
    <name evidence="1" type="ORF">GCM10010492_53590</name>
</gene>
<name>A0ABP3E281_9PSEU</name>
<comment type="caution">
    <text evidence="1">The sequence shown here is derived from an EMBL/GenBank/DDBJ whole genome shotgun (WGS) entry which is preliminary data.</text>
</comment>
<sequence length="90" mass="9566">MPARAVQRAKGEAHANAFPLYLAYSDALGTDPVLLLHDGATLILLLLEGADGLPTATSQHPLDPSPTEVAQFAERLRVNIVHLVAAVRMS</sequence>
<dbReference type="EMBL" id="BAAABU010000015">
    <property type="protein sequence ID" value="GAA0247237.1"/>
    <property type="molecule type" value="Genomic_DNA"/>
</dbReference>
<organism evidence="1 2">
    <name type="scientific">Saccharothrix mutabilis subsp. mutabilis</name>
    <dbReference type="NCBI Taxonomy" id="66855"/>
    <lineage>
        <taxon>Bacteria</taxon>
        <taxon>Bacillati</taxon>
        <taxon>Actinomycetota</taxon>
        <taxon>Actinomycetes</taxon>
        <taxon>Pseudonocardiales</taxon>
        <taxon>Pseudonocardiaceae</taxon>
        <taxon>Saccharothrix</taxon>
    </lineage>
</organism>
<accession>A0ABP3E281</accession>
<keyword evidence="2" id="KW-1185">Reference proteome</keyword>
<evidence type="ECO:0000313" key="2">
    <source>
        <dbReference type="Proteomes" id="UP001500416"/>
    </source>
</evidence>
<protein>
    <submittedName>
        <fullName evidence="1">Uncharacterized protein</fullName>
    </submittedName>
</protein>
<reference evidence="2" key="1">
    <citation type="journal article" date="2019" name="Int. J. Syst. Evol. Microbiol.">
        <title>The Global Catalogue of Microorganisms (GCM) 10K type strain sequencing project: providing services to taxonomists for standard genome sequencing and annotation.</title>
        <authorList>
            <consortium name="The Broad Institute Genomics Platform"/>
            <consortium name="The Broad Institute Genome Sequencing Center for Infectious Disease"/>
            <person name="Wu L."/>
            <person name="Ma J."/>
        </authorList>
    </citation>
    <scope>NUCLEOTIDE SEQUENCE [LARGE SCALE GENOMIC DNA]</scope>
    <source>
        <strain evidence="2">JCM 3380</strain>
    </source>
</reference>
<dbReference type="Proteomes" id="UP001500416">
    <property type="component" value="Unassembled WGS sequence"/>
</dbReference>